<dbReference type="AlphaFoldDB" id="A0A7J8TCL5"/>
<comment type="caution">
    <text evidence="2">The sequence shown here is derived from an EMBL/GenBank/DDBJ whole genome shotgun (WGS) entry which is preliminary data.</text>
</comment>
<dbReference type="PANTHER" id="PTHR31642">
    <property type="entry name" value="TRICHOTHECENE 3-O-ACETYLTRANSFERASE"/>
    <property type="match status" value="1"/>
</dbReference>
<keyword evidence="3" id="KW-1185">Reference proteome</keyword>
<dbReference type="PANTHER" id="PTHR31642:SF196">
    <property type="entry name" value="SHIKIMATE O-HYDROXYCINNAMOYLTRANSFERASE-LIKE"/>
    <property type="match status" value="1"/>
</dbReference>
<dbReference type="InterPro" id="IPR050317">
    <property type="entry name" value="Plant_Fungal_Acyltransferase"/>
</dbReference>
<accession>A0A7J8TCL5</accession>
<protein>
    <submittedName>
        <fullName evidence="2">Uncharacterized protein</fullName>
    </submittedName>
</protein>
<dbReference type="Pfam" id="PF02458">
    <property type="entry name" value="Transferase"/>
    <property type="match status" value="1"/>
</dbReference>
<name>A0A7J8TCL5_GOSDV</name>
<dbReference type="InterPro" id="IPR023213">
    <property type="entry name" value="CAT-like_dom_sf"/>
</dbReference>
<gene>
    <name evidence="2" type="ORF">Godav_022214</name>
</gene>
<organism evidence="2 3">
    <name type="scientific">Gossypium davidsonii</name>
    <name type="common">Davidson's cotton</name>
    <name type="synonym">Gossypium klotzschianum subsp. davidsonii</name>
    <dbReference type="NCBI Taxonomy" id="34287"/>
    <lineage>
        <taxon>Eukaryota</taxon>
        <taxon>Viridiplantae</taxon>
        <taxon>Streptophyta</taxon>
        <taxon>Embryophyta</taxon>
        <taxon>Tracheophyta</taxon>
        <taxon>Spermatophyta</taxon>
        <taxon>Magnoliopsida</taxon>
        <taxon>eudicotyledons</taxon>
        <taxon>Gunneridae</taxon>
        <taxon>Pentapetalae</taxon>
        <taxon>rosids</taxon>
        <taxon>malvids</taxon>
        <taxon>Malvales</taxon>
        <taxon>Malvaceae</taxon>
        <taxon>Malvoideae</taxon>
        <taxon>Gossypium</taxon>
    </lineage>
</organism>
<dbReference type="EMBL" id="JABFAC010243696">
    <property type="protein sequence ID" value="MBA0635917.1"/>
    <property type="molecule type" value="Genomic_DNA"/>
</dbReference>
<reference evidence="2 3" key="1">
    <citation type="journal article" date="2019" name="Genome Biol. Evol.">
        <title>Insights into the evolution of the New World diploid cottons (Gossypium, subgenus Houzingenia) based on genome sequencing.</title>
        <authorList>
            <person name="Grover C.E."/>
            <person name="Arick M.A. 2nd"/>
            <person name="Thrash A."/>
            <person name="Conover J.L."/>
            <person name="Sanders W.S."/>
            <person name="Peterson D.G."/>
            <person name="Frelichowski J.E."/>
            <person name="Scheffler J.A."/>
            <person name="Scheffler B.E."/>
            <person name="Wendel J.F."/>
        </authorList>
    </citation>
    <scope>NUCLEOTIDE SEQUENCE [LARGE SCALE GENOMIC DNA]</scope>
    <source>
        <strain evidence="2">27</strain>
        <tissue evidence="2">Leaf</tissue>
    </source>
</reference>
<evidence type="ECO:0000313" key="2">
    <source>
        <dbReference type="EMBL" id="MBA0635917.1"/>
    </source>
</evidence>
<dbReference type="GO" id="GO:0016747">
    <property type="term" value="F:acyltransferase activity, transferring groups other than amino-acyl groups"/>
    <property type="evidence" value="ECO:0007669"/>
    <property type="project" value="TreeGrafter"/>
</dbReference>
<evidence type="ECO:0000313" key="3">
    <source>
        <dbReference type="Proteomes" id="UP000593561"/>
    </source>
</evidence>
<evidence type="ECO:0000256" key="1">
    <source>
        <dbReference type="ARBA" id="ARBA00009861"/>
    </source>
</evidence>
<dbReference type="Proteomes" id="UP000593561">
    <property type="component" value="Unassembled WGS sequence"/>
</dbReference>
<comment type="similarity">
    <text evidence="1">Belongs to the plant acyltransferase family.</text>
</comment>
<sequence>MKDCPISRAVLSIGGYGAIVRDDHGFVLGEKEISIKESTIVRPAEEHTPKGSIWNSSLDLLISRYHVSTVYFYKPNGCSDFFDTGRVKEGLSKVLVPFYPIAGRLGYDENGRLEIICNDEGVLFVEAETSSVLEDLVGNGDFTRNSHLVPKVDYSGGISSYPLLVVQSVNGSGQVRPKQDINMLFVYLISAQPEI</sequence>
<proteinExistence type="inferred from homology"/>
<dbReference type="Gene3D" id="3.30.559.10">
    <property type="entry name" value="Chloramphenicol acetyltransferase-like domain"/>
    <property type="match status" value="1"/>
</dbReference>